<name>A0ABR9F999_9GAMM</name>
<proteinExistence type="predicted"/>
<organism evidence="1 2">
    <name type="scientific">Halomonas citrativorans</name>
    <dbReference type="NCBI Taxonomy" id="2742612"/>
    <lineage>
        <taxon>Bacteria</taxon>
        <taxon>Pseudomonadati</taxon>
        <taxon>Pseudomonadota</taxon>
        <taxon>Gammaproteobacteria</taxon>
        <taxon>Oceanospirillales</taxon>
        <taxon>Halomonadaceae</taxon>
        <taxon>Halomonas</taxon>
    </lineage>
</organism>
<comment type="caution">
    <text evidence="1">The sequence shown here is derived from an EMBL/GenBank/DDBJ whole genome shotgun (WGS) entry which is preliminary data.</text>
</comment>
<dbReference type="EMBL" id="RRZC01000002">
    <property type="protein sequence ID" value="MBE0402649.1"/>
    <property type="molecule type" value="Genomic_DNA"/>
</dbReference>
<dbReference type="Proteomes" id="UP000754821">
    <property type="component" value="Unassembled WGS sequence"/>
</dbReference>
<protein>
    <submittedName>
        <fullName evidence="1">Uncharacterized protein</fullName>
    </submittedName>
</protein>
<evidence type="ECO:0000313" key="2">
    <source>
        <dbReference type="Proteomes" id="UP000754821"/>
    </source>
</evidence>
<evidence type="ECO:0000313" key="1">
    <source>
        <dbReference type="EMBL" id="MBE0402649.1"/>
    </source>
</evidence>
<accession>A0ABR9F999</accession>
<gene>
    <name evidence="1" type="ORF">EI163_03600</name>
</gene>
<keyword evidence="2" id="KW-1185">Reference proteome</keyword>
<dbReference type="RefSeq" id="WP_192526716.1">
    <property type="nucleotide sequence ID" value="NZ_RRZC01000002.1"/>
</dbReference>
<sequence length="56" mass="6147">MATVMAVEKQIAQWSMAGHALSNALPVVEVRRYSVMTATEQGGKILIKLLVSQYVK</sequence>
<reference evidence="1 2" key="1">
    <citation type="submission" date="2020-07" db="EMBL/GenBank/DDBJ databases">
        <title>Halophilic bacteria isolated from french cheeses.</title>
        <authorList>
            <person name="Kothe C.I."/>
            <person name="Farah-Kraiem B."/>
            <person name="Renault P."/>
            <person name="Dridi B."/>
        </authorList>
    </citation>
    <scope>NUCLEOTIDE SEQUENCE [LARGE SCALE GENOMIC DNA]</scope>
    <source>
        <strain evidence="1 2">FME16</strain>
    </source>
</reference>